<evidence type="ECO:0000313" key="2">
    <source>
        <dbReference type="EMBL" id="ABF12263.1"/>
    </source>
</evidence>
<geneLocation type="plasmid" evidence="2 3">
    <name>megaplasmid</name>
</geneLocation>
<keyword evidence="3" id="KW-1185">Reference proteome</keyword>
<evidence type="ECO:0000313" key="3">
    <source>
        <dbReference type="Proteomes" id="UP000002429"/>
    </source>
</evidence>
<feature type="transmembrane region" description="Helical" evidence="1">
    <location>
        <begin position="48"/>
        <end position="70"/>
    </location>
</feature>
<feature type="transmembrane region" description="Helical" evidence="1">
    <location>
        <begin position="82"/>
        <end position="99"/>
    </location>
</feature>
<gene>
    <name evidence="2" type="ordered locus">Rmet_5404</name>
</gene>
<proteinExistence type="predicted"/>
<keyword evidence="2" id="KW-0614">Plasmid</keyword>
<keyword evidence="1" id="KW-0472">Membrane</keyword>
<name>Q1LC63_CUPMC</name>
<keyword evidence="1" id="KW-0812">Transmembrane</keyword>
<dbReference type="AlphaFoldDB" id="Q1LC63"/>
<dbReference type="KEGG" id="rme:Rmet_5404"/>
<dbReference type="HOGENOM" id="CLU_1529777_0_0_4"/>
<protein>
    <recommendedName>
        <fullName evidence="4">Transmembrane protein</fullName>
    </recommendedName>
</protein>
<reference evidence="3" key="1">
    <citation type="journal article" date="2010" name="PLoS ONE">
        <title>The complete genome sequence of Cupriavidus metallidurans strain CH34, a master survivalist in harsh and anthropogenic environments.</title>
        <authorList>
            <person name="Janssen P.J."/>
            <person name="Van Houdt R."/>
            <person name="Moors H."/>
            <person name="Monsieurs P."/>
            <person name="Morin N."/>
            <person name="Michaux A."/>
            <person name="Benotmane M.A."/>
            <person name="Leys N."/>
            <person name="Vallaeys T."/>
            <person name="Lapidus A."/>
            <person name="Monchy S."/>
            <person name="Medigue C."/>
            <person name="Taghavi S."/>
            <person name="McCorkle S."/>
            <person name="Dunn J."/>
            <person name="van der Lelie D."/>
            <person name="Mergeay M."/>
        </authorList>
    </citation>
    <scope>NUCLEOTIDE SEQUENCE [LARGE SCALE GENOMIC DNA]</scope>
    <source>
        <strain evidence="3">ATCC 43123 / DSM 2839 / NBRC 102507 / CH34</strain>
    </source>
</reference>
<feature type="transmembrane region" description="Helical" evidence="1">
    <location>
        <begin position="128"/>
        <end position="149"/>
    </location>
</feature>
<dbReference type="eggNOG" id="ENOG502ZZ61">
    <property type="taxonomic scope" value="Bacteria"/>
</dbReference>
<dbReference type="RefSeq" id="WP_011519811.1">
    <property type="nucleotide sequence ID" value="NC_007974.2"/>
</dbReference>
<evidence type="ECO:0000256" key="1">
    <source>
        <dbReference type="SAM" id="Phobius"/>
    </source>
</evidence>
<keyword evidence="1" id="KW-1133">Transmembrane helix</keyword>
<dbReference type="Proteomes" id="UP000002429">
    <property type="component" value="Plasmid megaplasmid"/>
</dbReference>
<organism evidence="2 3">
    <name type="scientific">Cupriavidus metallidurans (strain ATCC 43123 / DSM 2839 / NBRC 102507 / CH34)</name>
    <name type="common">Ralstonia metallidurans</name>
    <dbReference type="NCBI Taxonomy" id="266264"/>
    <lineage>
        <taxon>Bacteria</taxon>
        <taxon>Pseudomonadati</taxon>
        <taxon>Pseudomonadota</taxon>
        <taxon>Betaproteobacteria</taxon>
        <taxon>Burkholderiales</taxon>
        <taxon>Burkholderiaceae</taxon>
        <taxon>Cupriavidus</taxon>
    </lineage>
</organism>
<feature type="transmembrane region" description="Helical" evidence="1">
    <location>
        <begin position="20"/>
        <end position="36"/>
    </location>
</feature>
<evidence type="ECO:0008006" key="4">
    <source>
        <dbReference type="Google" id="ProtNLM"/>
    </source>
</evidence>
<sequence>MSKLIGTIKHEFMEMLPPTIYFFVILHIVAIIRALMVKGTGIELETTASVALAALILGKAVLLADMLPFINRFPEKPLIWNVGWKTVMYSLVALFIHYLERLYDFWKEAPGFAAANKLLVSEINWPRFWAIQILLLTLVLMYCTLAEMARAIGREKFKRAFFGPLPDNLANRSVNEG</sequence>
<dbReference type="EMBL" id="CP000353">
    <property type="protein sequence ID" value="ABF12263.1"/>
    <property type="molecule type" value="Genomic_DNA"/>
</dbReference>
<accession>Q1LC63</accession>